<dbReference type="EMBL" id="MU001509">
    <property type="protein sequence ID" value="KAF2439383.1"/>
    <property type="molecule type" value="Genomic_DNA"/>
</dbReference>
<protein>
    <submittedName>
        <fullName evidence="1">Uncharacterized protein</fullName>
    </submittedName>
</protein>
<sequence>MFCPNEPGGGFQQVMIGGYGAHYSVHVWVPVVTFPFCRSVAVVVRSMRLHVSP</sequence>
<dbReference type="AlphaFoldDB" id="A0A9P4PA05"/>
<gene>
    <name evidence="1" type="ORF">P171DRAFT_436073</name>
</gene>
<accession>A0A9P4PA05</accession>
<keyword evidence="2" id="KW-1185">Reference proteome</keyword>
<name>A0A9P4PA05_9PLEO</name>
<comment type="caution">
    <text evidence="1">The sequence shown here is derived from an EMBL/GenBank/DDBJ whole genome shotgun (WGS) entry which is preliminary data.</text>
</comment>
<organism evidence="1 2">
    <name type="scientific">Karstenula rhodostoma CBS 690.94</name>
    <dbReference type="NCBI Taxonomy" id="1392251"/>
    <lineage>
        <taxon>Eukaryota</taxon>
        <taxon>Fungi</taxon>
        <taxon>Dikarya</taxon>
        <taxon>Ascomycota</taxon>
        <taxon>Pezizomycotina</taxon>
        <taxon>Dothideomycetes</taxon>
        <taxon>Pleosporomycetidae</taxon>
        <taxon>Pleosporales</taxon>
        <taxon>Massarineae</taxon>
        <taxon>Didymosphaeriaceae</taxon>
        <taxon>Karstenula</taxon>
    </lineage>
</organism>
<evidence type="ECO:0000313" key="2">
    <source>
        <dbReference type="Proteomes" id="UP000799764"/>
    </source>
</evidence>
<reference evidence="1" key="1">
    <citation type="journal article" date="2020" name="Stud. Mycol.">
        <title>101 Dothideomycetes genomes: a test case for predicting lifestyles and emergence of pathogens.</title>
        <authorList>
            <person name="Haridas S."/>
            <person name="Albert R."/>
            <person name="Binder M."/>
            <person name="Bloem J."/>
            <person name="Labutti K."/>
            <person name="Salamov A."/>
            <person name="Andreopoulos B."/>
            <person name="Baker S."/>
            <person name="Barry K."/>
            <person name="Bills G."/>
            <person name="Bluhm B."/>
            <person name="Cannon C."/>
            <person name="Castanera R."/>
            <person name="Culley D."/>
            <person name="Daum C."/>
            <person name="Ezra D."/>
            <person name="Gonzalez J."/>
            <person name="Henrissat B."/>
            <person name="Kuo A."/>
            <person name="Liang C."/>
            <person name="Lipzen A."/>
            <person name="Lutzoni F."/>
            <person name="Magnuson J."/>
            <person name="Mondo S."/>
            <person name="Nolan M."/>
            <person name="Ohm R."/>
            <person name="Pangilinan J."/>
            <person name="Park H.-J."/>
            <person name="Ramirez L."/>
            <person name="Alfaro M."/>
            <person name="Sun H."/>
            <person name="Tritt A."/>
            <person name="Yoshinaga Y."/>
            <person name="Zwiers L.-H."/>
            <person name="Turgeon B."/>
            <person name="Goodwin S."/>
            <person name="Spatafora J."/>
            <person name="Crous P."/>
            <person name="Grigoriev I."/>
        </authorList>
    </citation>
    <scope>NUCLEOTIDE SEQUENCE</scope>
    <source>
        <strain evidence="1">CBS 690.94</strain>
    </source>
</reference>
<evidence type="ECO:0000313" key="1">
    <source>
        <dbReference type="EMBL" id="KAF2439383.1"/>
    </source>
</evidence>
<proteinExistence type="predicted"/>
<dbReference type="Proteomes" id="UP000799764">
    <property type="component" value="Unassembled WGS sequence"/>
</dbReference>